<proteinExistence type="predicted"/>
<protein>
    <submittedName>
        <fullName evidence="1">Uncharacterized protein</fullName>
    </submittedName>
</protein>
<name>A0A7Y6BZA1_9BACL</name>
<dbReference type="EMBL" id="JABMCB010000190">
    <property type="protein sequence ID" value="NUU76940.1"/>
    <property type="molecule type" value="Genomic_DNA"/>
</dbReference>
<accession>A0A7Y6BZA1</accession>
<reference evidence="1 2" key="1">
    <citation type="submission" date="2020-05" db="EMBL/GenBank/DDBJ databases">
        <title>Genome Sequencing of Type Strains.</title>
        <authorList>
            <person name="Lemaire J.F."/>
            <person name="Inderbitzin P."/>
            <person name="Gregorio O.A."/>
            <person name="Collins S.B."/>
            <person name="Wespe N."/>
            <person name="Knight-Connoni V."/>
        </authorList>
    </citation>
    <scope>NUCLEOTIDE SEQUENCE [LARGE SCALE GENOMIC DNA]</scope>
    <source>
        <strain evidence="1 2">LMG 21957</strain>
    </source>
</reference>
<comment type="caution">
    <text evidence="1">The sequence shown here is derived from an EMBL/GenBank/DDBJ whole genome shotgun (WGS) entry which is preliminary data.</text>
</comment>
<evidence type="ECO:0000313" key="2">
    <source>
        <dbReference type="Proteomes" id="UP000526125"/>
    </source>
</evidence>
<dbReference type="AlphaFoldDB" id="A0A7Y6BZA1"/>
<dbReference type="Proteomes" id="UP000526125">
    <property type="component" value="Unassembled WGS sequence"/>
</dbReference>
<sequence length="138" mass="16162">MTEAKKERLRRNLRAQLLDTYNKMLDTDDVEKLADYRLKTFRIQKLLKRVENPVDDREYVTRGSLVGYCMNCEVPISRYSILRVENNGSMFCSEGCQAHYNEICGHKKAAASHERNRHSNHFFNSFAVIIPNYQVLSK</sequence>
<evidence type="ECO:0000313" key="1">
    <source>
        <dbReference type="EMBL" id="NUU76940.1"/>
    </source>
</evidence>
<keyword evidence="2" id="KW-1185">Reference proteome</keyword>
<gene>
    <name evidence="1" type="ORF">HP552_17145</name>
</gene>
<organism evidence="1 2">
    <name type="scientific">Paenibacillus xylanilyticus</name>
    <dbReference type="NCBI Taxonomy" id="248903"/>
    <lineage>
        <taxon>Bacteria</taxon>
        <taxon>Bacillati</taxon>
        <taxon>Bacillota</taxon>
        <taxon>Bacilli</taxon>
        <taxon>Bacillales</taxon>
        <taxon>Paenibacillaceae</taxon>
        <taxon>Paenibacillus</taxon>
    </lineage>
</organism>
<dbReference type="RefSeq" id="WP_175396634.1">
    <property type="nucleotide sequence ID" value="NZ_JABMCB010000190.1"/>
</dbReference>